<feature type="domain" description="HAMP" evidence="17">
    <location>
        <begin position="220"/>
        <end position="272"/>
    </location>
</feature>
<dbReference type="InterPro" id="IPR050980">
    <property type="entry name" value="2C_sensor_his_kinase"/>
</dbReference>
<keyword evidence="5" id="KW-0997">Cell inner membrane</keyword>
<dbReference type="SUPFAM" id="SSF55874">
    <property type="entry name" value="ATPase domain of HSP90 chaperone/DNA topoisomerase II/histidine kinase"/>
    <property type="match status" value="1"/>
</dbReference>
<gene>
    <name evidence="18" type="ORF">FCN80_21880</name>
</gene>
<keyword evidence="8 15" id="KW-0812">Transmembrane</keyword>
<comment type="subcellular location">
    <subcellularLocation>
        <location evidence="2">Cell inner membrane</location>
        <topology evidence="2">Multi-pass membrane protein</topology>
    </subcellularLocation>
</comment>
<dbReference type="Pfam" id="PF02518">
    <property type="entry name" value="HATPase_c"/>
    <property type="match status" value="1"/>
</dbReference>
<keyword evidence="12 15" id="KW-1133">Transmembrane helix</keyword>
<dbReference type="InterPro" id="IPR004358">
    <property type="entry name" value="Sig_transdc_His_kin-like_C"/>
</dbReference>
<evidence type="ECO:0000256" key="12">
    <source>
        <dbReference type="ARBA" id="ARBA00022989"/>
    </source>
</evidence>
<keyword evidence="19" id="KW-1185">Reference proteome</keyword>
<evidence type="ECO:0000256" key="1">
    <source>
        <dbReference type="ARBA" id="ARBA00000085"/>
    </source>
</evidence>
<name>A0ABY2SFJ2_9HYPH</name>
<keyword evidence="7" id="KW-0808">Transferase</keyword>
<dbReference type="PANTHER" id="PTHR44936:SF5">
    <property type="entry name" value="SENSOR HISTIDINE KINASE ENVZ"/>
    <property type="match status" value="1"/>
</dbReference>
<accession>A0ABY2SFJ2</accession>
<dbReference type="Gene3D" id="1.10.287.130">
    <property type="match status" value="1"/>
</dbReference>
<dbReference type="CDD" id="cd00082">
    <property type="entry name" value="HisKA"/>
    <property type="match status" value="1"/>
</dbReference>
<dbReference type="InterPro" id="IPR005467">
    <property type="entry name" value="His_kinase_dom"/>
</dbReference>
<dbReference type="InterPro" id="IPR003661">
    <property type="entry name" value="HisK_dim/P_dom"/>
</dbReference>
<evidence type="ECO:0000256" key="15">
    <source>
        <dbReference type="SAM" id="Phobius"/>
    </source>
</evidence>
<dbReference type="Gene3D" id="3.30.565.10">
    <property type="entry name" value="Histidine kinase-like ATPase, C-terminal domain"/>
    <property type="match status" value="1"/>
</dbReference>
<dbReference type="SMART" id="SM00387">
    <property type="entry name" value="HATPase_c"/>
    <property type="match status" value="1"/>
</dbReference>
<evidence type="ECO:0000259" key="17">
    <source>
        <dbReference type="PROSITE" id="PS50885"/>
    </source>
</evidence>
<comment type="caution">
    <text evidence="18">The sequence shown here is derived from an EMBL/GenBank/DDBJ whole genome shotgun (WGS) entry which is preliminary data.</text>
</comment>
<evidence type="ECO:0000256" key="5">
    <source>
        <dbReference type="ARBA" id="ARBA00022519"/>
    </source>
</evidence>
<keyword evidence="13" id="KW-0902">Two-component regulatory system</keyword>
<organism evidence="18 19">
    <name type="scientific">Martelella alba</name>
    <dbReference type="NCBI Taxonomy" id="2590451"/>
    <lineage>
        <taxon>Bacteria</taxon>
        <taxon>Pseudomonadati</taxon>
        <taxon>Pseudomonadota</taxon>
        <taxon>Alphaproteobacteria</taxon>
        <taxon>Hyphomicrobiales</taxon>
        <taxon>Aurantimonadaceae</taxon>
        <taxon>Martelella</taxon>
    </lineage>
</organism>
<feature type="transmembrane region" description="Helical" evidence="15">
    <location>
        <begin position="196"/>
        <end position="219"/>
    </location>
</feature>
<comment type="catalytic activity">
    <reaction evidence="1">
        <text>ATP + protein L-histidine = ADP + protein N-phospho-L-histidine.</text>
        <dbReference type="EC" id="2.7.13.3"/>
    </reaction>
</comment>
<evidence type="ECO:0000256" key="13">
    <source>
        <dbReference type="ARBA" id="ARBA00023012"/>
    </source>
</evidence>
<dbReference type="CDD" id="cd00075">
    <property type="entry name" value="HATPase"/>
    <property type="match status" value="1"/>
</dbReference>
<evidence type="ECO:0000256" key="14">
    <source>
        <dbReference type="ARBA" id="ARBA00023136"/>
    </source>
</evidence>
<feature type="transmembrane region" description="Helical" evidence="15">
    <location>
        <begin position="14"/>
        <end position="35"/>
    </location>
</feature>
<evidence type="ECO:0000256" key="7">
    <source>
        <dbReference type="ARBA" id="ARBA00022679"/>
    </source>
</evidence>
<dbReference type="EMBL" id="SZPQ01000046">
    <property type="protein sequence ID" value="TKI03360.1"/>
    <property type="molecule type" value="Genomic_DNA"/>
</dbReference>
<evidence type="ECO:0000256" key="6">
    <source>
        <dbReference type="ARBA" id="ARBA00022553"/>
    </source>
</evidence>
<evidence type="ECO:0000256" key="11">
    <source>
        <dbReference type="ARBA" id="ARBA00022840"/>
    </source>
</evidence>
<keyword evidence="10" id="KW-0418">Kinase</keyword>
<keyword evidence="14 15" id="KW-0472">Membrane</keyword>
<evidence type="ECO:0000256" key="4">
    <source>
        <dbReference type="ARBA" id="ARBA00022475"/>
    </source>
</evidence>
<evidence type="ECO:0000256" key="8">
    <source>
        <dbReference type="ARBA" id="ARBA00022692"/>
    </source>
</evidence>
<dbReference type="PROSITE" id="PS50885">
    <property type="entry name" value="HAMP"/>
    <property type="match status" value="1"/>
</dbReference>
<dbReference type="PROSITE" id="PS50109">
    <property type="entry name" value="HIS_KIN"/>
    <property type="match status" value="1"/>
</dbReference>
<dbReference type="EC" id="2.7.13.3" evidence="3"/>
<dbReference type="InterPro" id="IPR036097">
    <property type="entry name" value="HisK_dim/P_sf"/>
</dbReference>
<keyword evidence="4" id="KW-1003">Cell membrane</keyword>
<dbReference type="PRINTS" id="PR00344">
    <property type="entry name" value="BCTRLSENSOR"/>
</dbReference>
<evidence type="ECO:0000313" key="19">
    <source>
        <dbReference type="Proteomes" id="UP000305202"/>
    </source>
</evidence>
<evidence type="ECO:0000256" key="9">
    <source>
        <dbReference type="ARBA" id="ARBA00022741"/>
    </source>
</evidence>
<reference evidence="18 19" key="1">
    <citation type="submission" date="2019-04" db="EMBL/GenBank/DDBJ databases">
        <authorList>
            <person name="Li M."/>
            <person name="Gao C."/>
        </authorList>
    </citation>
    <scope>NUCLEOTIDE SEQUENCE [LARGE SCALE GENOMIC DNA]</scope>
    <source>
        <strain evidence="18 19">BGMRC 2031</strain>
    </source>
</reference>
<sequence length="483" mass="54514">MELQRLLRPSRWSLAPRLILLMSFVMLAVVGVDFLSKQFVPLPDIYIYEQNWLINQIAETRDKAQSVTGEQRNAVIKAASQAQDGFDIFLTPPDGITARQGPLTETLVLLQKALQKRLGDPSPPIISVSLPHATVYHRMKVMTVIVRNLPTRMIDELEEKGQGDIAVFTLIRIDVPLRDGTWLTFKTRDFAMSPWVYLRVFIGPVFGILMILIMSVWMARSLLRPLQKLSLAAERLGRERHIIAIPEMHIPEFKNIADAFSETQIRLKRFVDERTHMLAAISHDLRTLLTRMRLLTDNIPDRDKKEQILAVLQDMETMIREYLVFARDDARQEPYMRVDIASLLISVCDTLQDEGNAVTYSGPYHALMHCQPVAMRRVFANIIQNGCKYGESAAVSLTEEKDAITVRIADRGPGIPEPLMEDAFKPFHRLETSRNRDTGGTGLGLAIARDIIRAHGGDIRLTNVPGGGLAAIVRLPTPGRPLY</sequence>
<dbReference type="SMART" id="SM00388">
    <property type="entry name" value="HisKA"/>
    <property type="match status" value="1"/>
</dbReference>
<dbReference type="InterPro" id="IPR036890">
    <property type="entry name" value="HATPase_C_sf"/>
</dbReference>
<evidence type="ECO:0000256" key="10">
    <source>
        <dbReference type="ARBA" id="ARBA00022777"/>
    </source>
</evidence>
<feature type="domain" description="Histidine kinase" evidence="16">
    <location>
        <begin position="280"/>
        <end position="479"/>
    </location>
</feature>
<keyword evidence="6" id="KW-0597">Phosphoprotein</keyword>
<proteinExistence type="predicted"/>
<dbReference type="PANTHER" id="PTHR44936">
    <property type="entry name" value="SENSOR PROTEIN CREC"/>
    <property type="match status" value="1"/>
</dbReference>
<evidence type="ECO:0000256" key="2">
    <source>
        <dbReference type="ARBA" id="ARBA00004429"/>
    </source>
</evidence>
<dbReference type="RefSeq" id="WP_136992465.1">
    <property type="nucleotide sequence ID" value="NZ_SZPQ01000046.1"/>
</dbReference>
<evidence type="ECO:0000259" key="16">
    <source>
        <dbReference type="PROSITE" id="PS50109"/>
    </source>
</evidence>
<evidence type="ECO:0000313" key="18">
    <source>
        <dbReference type="EMBL" id="TKI03360.1"/>
    </source>
</evidence>
<dbReference type="InterPro" id="IPR003594">
    <property type="entry name" value="HATPase_dom"/>
</dbReference>
<dbReference type="InterPro" id="IPR003660">
    <property type="entry name" value="HAMP_dom"/>
</dbReference>
<keyword evidence="9" id="KW-0547">Nucleotide-binding</keyword>
<protein>
    <recommendedName>
        <fullName evidence="3">histidine kinase</fullName>
        <ecNumber evidence="3">2.7.13.3</ecNumber>
    </recommendedName>
</protein>
<keyword evidence="11" id="KW-0067">ATP-binding</keyword>
<dbReference type="Proteomes" id="UP000305202">
    <property type="component" value="Unassembled WGS sequence"/>
</dbReference>
<evidence type="ECO:0000256" key="3">
    <source>
        <dbReference type="ARBA" id="ARBA00012438"/>
    </source>
</evidence>
<dbReference type="SUPFAM" id="SSF47384">
    <property type="entry name" value="Homodimeric domain of signal transducing histidine kinase"/>
    <property type="match status" value="1"/>
</dbReference>